<accession>A0A2Z6NYW1</accession>
<evidence type="ECO:0000313" key="1">
    <source>
        <dbReference type="EMBL" id="GAU36659.1"/>
    </source>
</evidence>
<keyword evidence="2" id="KW-1185">Reference proteome</keyword>
<reference evidence="2" key="1">
    <citation type="journal article" date="2017" name="Front. Plant Sci.">
        <title>Climate Clever Clovers: New Paradigm to Reduce the Environmental Footprint of Ruminants by Breeding Low Methanogenic Forages Utilizing Haplotype Variation.</title>
        <authorList>
            <person name="Kaur P."/>
            <person name="Appels R."/>
            <person name="Bayer P.E."/>
            <person name="Keeble-Gagnere G."/>
            <person name="Wang J."/>
            <person name="Hirakawa H."/>
            <person name="Shirasawa K."/>
            <person name="Vercoe P."/>
            <person name="Stefanova K."/>
            <person name="Durmic Z."/>
            <person name="Nichols P."/>
            <person name="Revell C."/>
            <person name="Isobe S.N."/>
            <person name="Edwards D."/>
            <person name="Erskine W."/>
        </authorList>
    </citation>
    <scope>NUCLEOTIDE SEQUENCE [LARGE SCALE GENOMIC DNA]</scope>
    <source>
        <strain evidence="2">cv. Daliak</strain>
    </source>
</reference>
<dbReference type="Proteomes" id="UP000242715">
    <property type="component" value="Unassembled WGS sequence"/>
</dbReference>
<dbReference type="EMBL" id="DF973636">
    <property type="protein sequence ID" value="GAU36659.1"/>
    <property type="molecule type" value="Genomic_DNA"/>
</dbReference>
<name>A0A2Z6NYW1_TRISU</name>
<gene>
    <name evidence="1" type="ORF">TSUD_213130</name>
</gene>
<dbReference type="OrthoDB" id="1743609at2759"/>
<proteinExistence type="predicted"/>
<protein>
    <recommendedName>
        <fullName evidence="3">Reverse transcriptase zinc-binding domain-containing protein</fullName>
    </recommendedName>
</protein>
<organism evidence="1 2">
    <name type="scientific">Trifolium subterraneum</name>
    <name type="common">Subterranean clover</name>
    <dbReference type="NCBI Taxonomy" id="3900"/>
    <lineage>
        <taxon>Eukaryota</taxon>
        <taxon>Viridiplantae</taxon>
        <taxon>Streptophyta</taxon>
        <taxon>Embryophyta</taxon>
        <taxon>Tracheophyta</taxon>
        <taxon>Spermatophyta</taxon>
        <taxon>Magnoliopsida</taxon>
        <taxon>eudicotyledons</taxon>
        <taxon>Gunneridae</taxon>
        <taxon>Pentapetalae</taxon>
        <taxon>rosids</taxon>
        <taxon>fabids</taxon>
        <taxon>Fabales</taxon>
        <taxon>Fabaceae</taxon>
        <taxon>Papilionoideae</taxon>
        <taxon>50 kb inversion clade</taxon>
        <taxon>NPAAA clade</taxon>
        <taxon>Hologalegina</taxon>
        <taxon>IRL clade</taxon>
        <taxon>Trifolieae</taxon>
        <taxon>Trifolium</taxon>
    </lineage>
</organism>
<sequence length="97" mass="11318">MNQACILKWGWKLHLNLNELWSNVLRGKCWKQGDIFERCKPTDSTLWKTIVRLVPYLNNYCFWVIKDGRTVSACHQAWIAPGVVLADMNLDIPMNLN</sequence>
<evidence type="ECO:0000313" key="2">
    <source>
        <dbReference type="Proteomes" id="UP000242715"/>
    </source>
</evidence>
<evidence type="ECO:0008006" key="3">
    <source>
        <dbReference type="Google" id="ProtNLM"/>
    </source>
</evidence>
<dbReference type="AlphaFoldDB" id="A0A2Z6NYW1"/>